<accession>A0AC61D7L5</accession>
<name>A0AC61D7L5_9FIRM</name>
<comment type="caution">
    <text evidence="1">The sequence shown here is derived from an EMBL/GenBank/DDBJ whole genome shotgun (WGS) entry which is preliminary data.</text>
</comment>
<evidence type="ECO:0000313" key="1">
    <source>
        <dbReference type="EMBL" id="PHV69519.1"/>
    </source>
</evidence>
<evidence type="ECO:0000313" key="2">
    <source>
        <dbReference type="Proteomes" id="UP000224460"/>
    </source>
</evidence>
<keyword evidence="2" id="KW-1185">Reference proteome</keyword>
<dbReference type="Proteomes" id="UP000224460">
    <property type="component" value="Unassembled WGS sequence"/>
</dbReference>
<organism evidence="1 2">
    <name type="scientific">Sporanaerobium hydrogeniformans</name>
    <dbReference type="NCBI Taxonomy" id="3072179"/>
    <lineage>
        <taxon>Bacteria</taxon>
        <taxon>Bacillati</taxon>
        <taxon>Bacillota</taxon>
        <taxon>Clostridia</taxon>
        <taxon>Lachnospirales</taxon>
        <taxon>Lachnospiraceae</taxon>
        <taxon>Sporanaerobium</taxon>
    </lineage>
</organism>
<protein>
    <submittedName>
        <fullName evidence="1">Uncharacterized protein</fullName>
    </submittedName>
</protein>
<gene>
    <name evidence="1" type="ORF">CS063_15460</name>
</gene>
<reference evidence="1" key="1">
    <citation type="submission" date="2017-10" db="EMBL/GenBank/DDBJ databases">
        <title>Genome sequence of cellulolytic Lachnospiraceae bacterium XHS1971 isolated from hotspring sediment.</title>
        <authorList>
            <person name="Vasudevan G."/>
            <person name="Joshi A.J."/>
            <person name="Hivarkar S."/>
            <person name="Lanjekar V.B."/>
            <person name="Dhakephalkar P.K."/>
            <person name="Dagar S."/>
        </authorList>
    </citation>
    <scope>NUCLEOTIDE SEQUENCE</scope>
    <source>
        <strain evidence="1">XHS1971</strain>
    </source>
</reference>
<dbReference type="EMBL" id="PEDL01000026">
    <property type="protein sequence ID" value="PHV69519.1"/>
    <property type="molecule type" value="Genomic_DNA"/>
</dbReference>
<sequence length="439" mass="50799">MSKGRIGFLGFMTLDYKALQIYLNQMAAKGYELKQITKVLPFGKFEKSEEAKSRSYYVDIFDKQEEEDYIALCEESGWTYSGAIHVMKVFKQKEKKEAIPIQTDVEIETKLASATFLNKELLPWFMLTPLLLIQFIMGIQNFDYTSLLSYLGSMSLIWVPLAMSYLIVMLSLWLTYRRKAVKALNEEKVLKVPSIQGARCRGYFSYGYVLLIVFLLIWSAIGDFGNEPRVVIASFIPIIFITIGSYGIGTWSRKKKNKQANWIAVLFIVGSILAWPFLGIWLISTGDYTKNDWELQKEAAYYPVLTLNEVNVKEMEEEPSVRLDKGHSFFVKASYQYIERAPRDSNLNIPVIETQYIEARSAWLAEFIFNNMLEEIERWEPQMLDERLYDVEEAYYFKGREVLLLKKGKILLKVEGMGEEGELLNAPCTEAIKGLFIYH</sequence>
<proteinExistence type="predicted"/>